<keyword evidence="2" id="KW-0732">Signal</keyword>
<dbReference type="GO" id="GO:0004197">
    <property type="term" value="F:cysteine-type endopeptidase activity"/>
    <property type="evidence" value="ECO:0007669"/>
    <property type="project" value="InterPro"/>
</dbReference>
<dbReference type="InterPro" id="IPR003409">
    <property type="entry name" value="MORN"/>
</dbReference>
<dbReference type="GO" id="GO:0006508">
    <property type="term" value="P:proteolysis"/>
    <property type="evidence" value="ECO:0007669"/>
    <property type="project" value="InterPro"/>
</dbReference>
<dbReference type="InterPro" id="IPR001096">
    <property type="entry name" value="Peptidase_C13"/>
</dbReference>
<dbReference type="Proteomes" id="UP000316905">
    <property type="component" value="Unassembled WGS sequence"/>
</dbReference>
<dbReference type="Gene3D" id="3.40.50.1460">
    <property type="match status" value="1"/>
</dbReference>
<organism evidence="4 5">
    <name type="scientific">Pseudomonas duriflava</name>
    <dbReference type="NCBI Taxonomy" id="459528"/>
    <lineage>
        <taxon>Bacteria</taxon>
        <taxon>Pseudomonadati</taxon>
        <taxon>Pseudomonadota</taxon>
        <taxon>Gammaproteobacteria</taxon>
        <taxon>Pseudomonadales</taxon>
        <taxon>Pseudomonadaceae</taxon>
        <taxon>Pseudomonas</taxon>
    </lineage>
</organism>
<dbReference type="PANTHER" id="PTHR23084:SF263">
    <property type="entry name" value="MORN REPEAT-CONTAINING PROTEIN 1"/>
    <property type="match status" value="1"/>
</dbReference>
<keyword evidence="5" id="KW-1185">Reference proteome</keyword>
<evidence type="ECO:0000313" key="4">
    <source>
        <dbReference type="EMBL" id="TWI52407.1"/>
    </source>
</evidence>
<evidence type="ECO:0000256" key="1">
    <source>
        <dbReference type="ARBA" id="ARBA00022737"/>
    </source>
</evidence>
<dbReference type="Gene3D" id="2.20.110.10">
    <property type="entry name" value="Histone H3 K4-specific methyltransferase SET7/9 N-terminal domain"/>
    <property type="match status" value="3"/>
</dbReference>
<dbReference type="SUPFAM" id="SSF52129">
    <property type="entry name" value="Caspase-like"/>
    <property type="match status" value="1"/>
</dbReference>
<dbReference type="InterPro" id="IPR001309">
    <property type="entry name" value="Pept_C14_p20"/>
</dbReference>
<dbReference type="EMBL" id="VLKY01000012">
    <property type="protein sequence ID" value="TWI52407.1"/>
    <property type="molecule type" value="Genomic_DNA"/>
</dbReference>
<name>A0A562Q6P4_9PSED</name>
<dbReference type="SMART" id="SM00698">
    <property type="entry name" value="MORN"/>
    <property type="match status" value="9"/>
</dbReference>
<accession>A0A562Q6P4</accession>
<gene>
    <name evidence="4" type="ORF">IQ22_03551</name>
</gene>
<dbReference type="InterPro" id="IPR029030">
    <property type="entry name" value="Caspase-like_dom_sf"/>
</dbReference>
<dbReference type="PROSITE" id="PS50208">
    <property type="entry name" value="CASPASE_P20"/>
    <property type="match status" value="1"/>
</dbReference>
<sequence>MNVISFVSKHARAGQRQLLSLSRRRFSGTAAPLSLVLLLACSPAGAQSGTEIRLPDGAVYHGETQHGRLQGEGRLDWPNGNWLRANFKDGLANDQGEHHLVTGTHYQGSFQAGLYEGKGVLTTPAGRYEGQFHQGLFHGKGFLESADGWRYQGEFVKGVMQGEGSRTDSDGSEYSGTFRNGQLNGQGQWADLEGNFYEGGFIDSLFSGKGRYQSADGSIWVGTFKRGELTGQGTFTGADGSRYSGVFKNWLYHGQGRFTDAEGRLYIGHFIEGKFDGHGVLTYPDGRREAGLWSEGQRLRNEHGVYQPDPLERGLLEQGQRLDQALASVLPSTAGIELYGISLGGDGQQKVFQREADYVADLLTGRFKARSVIRLINQRDPLAANPLATRENLHQAIQTLAERSGNEDLIVLYLTSHGSADHRLALSEPGLELANLPATELAALLTPLKQRDKVVIVSACYSGGFIPPLKDEHTLVMTAARADRTSFGCTDEADFTYFGRALFAEAFQKTDDLQKAFTEASNIVAEREVSQGFEPSEPQIWAPPAVLKKWRLLRAAQDEHVALSTPET</sequence>
<feature type="domain" description="Caspase family p20" evidence="3">
    <location>
        <begin position="389"/>
        <end position="460"/>
    </location>
</feature>
<reference evidence="4 5" key="1">
    <citation type="journal article" date="2015" name="Stand. Genomic Sci.">
        <title>Genomic Encyclopedia of Bacterial and Archaeal Type Strains, Phase III: the genomes of soil and plant-associated and newly described type strains.</title>
        <authorList>
            <person name="Whitman W.B."/>
            <person name="Woyke T."/>
            <person name="Klenk H.P."/>
            <person name="Zhou Y."/>
            <person name="Lilburn T.G."/>
            <person name="Beck B.J."/>
            <person name="De Vos P."/>
            <person name="Vandamme P."/>
            <person name="Eisen J.A."/>
            <person name="Garrity G."/>
            <person name="Hugenholtz P."/>
            <person name="Kyrpides N.C."/>
        </authorList>
    </citation>
    <scope>NUCLEOTIDE SEQUENCE [LARGE SCALE GENOMIC DNA]</scope>
    <source>
        <strain evidence="4 5">CGMCC 1.6858</strain>
    </source>
</reference>
<evidence type="ECO:0000256" key="2">
    <source>
        <dbReference type="SAM" id="SignalP"/>
    </source>
</evidence>
<dbReference type="AlphaFoldDB" id="A0A562Q6P4"/>
<keyword evidence="1" id="KW-0677">Repeat</keyword>
<dbReference type="Pfam" id="PF01650">
    <property type="entry name" value="Peptidase_C13"/>
    <property type="match status" value="1"/>
</dbReference>
<dbReference type="PANTHER" id="PTHR23084">
    <property type="entry name" value="PHOSPHATIDYLINOSITOL-4-PHOSPHATE 5-KINASE RELATED"/>
    <property type="match status" value="1"/>
</dbReference>
<proteinExistence type="predicted"/>
<protein>
    <recommendedName>
        <fullName evidence="3">Caspase family p20 domain-containing protein</fullName>
    </recommendedName>
</protein>
<dbReference type="SUPFAM" id="SSF82185">
    <property type="entry name" value="Histone H3 K4-specific methyltransferase SET7/9 N-terminal domain"/>
    <property type="match status" value="3"/>
</dbReference>
<feature type="chain" id="PRO_5021886070" description="Caspase family p20 domain-containing protein" evidence="2">
    <location>
        <begin position="47"/>
        <end position="568"/>
    </location>
</feature>
<comment type="caution">
    <text evidence="4">The sequence shown here is derived from an EMBL/GenBank/DDBJ whole genome shotgun (WGS) entry which is preliminary data.</text>
</comment>
<evidence type="ECO:0000259" key="3">
    <source>
        <dbReference type="PROSITE" id="PS50208"/>
    </source>
</evidence>
<feature type="signal peptide" evidence="2">
    <location>
        <begin position="1"/>
        <end position="46"/>
    </location>
</feature>
<evidence type="ECO:0000313" key="5">
    <source>
        <dbReference type="Proteomes" id="UP000316905"/>
    </source>
</evidence>
<dbReference type="Pfam" id="PF02493">
    <property type="entry name" value="MORN"/>
    <property type="match status" value="9"/>
</dbReference>